<feature type="coiled-coil region" evidence="1">
    <location>
        <begin position="76"/>
        <end position="113"/>
    </location>
</feature>
<keyword evidence="3" id="KW-0472">Membrane</keyword>
<sequence>MVTYITDNDSYETADEEPKSGVLRPILVFIVLAATGIASGFLWRAYGRDVSVISLVASVTGSASSAAEKPVRQSDFEALRQQVAALQSTAGQLAAQQAEINRLSDQVSALSGKLDLLQRPVTSAQAAIPLPAPHGVRPVPRKKPDLTKQAAVKPSGAVSTGGAPLAPPLQLSR</sequence>
<evidence type="ECO:0000256" key="2">
    <source>
        <dbReference type="SAM" id="MobiDB-lite"/>
    </source>
</evidence>
<dbReference type="EMBL" id="LT670817">
    <property type="protein sequence ID" value="SHH28267.1"/>
    <property type="molecule type" value="Genomic_DNA"/>
</dbReference>
<organism evidence="4 5">
    <name type="scientific">Bradyrhizobium erythrophlei</name>
    <dbReference type="NCBI Taxonomy" id="1437360"/>
    <lineage>
        <taxon>Bacteria</taxon>
        <taxon>Pseudomonadati</taxon>
        <taxon>Pseudomonadota</taxon>
        <taxon>Alphaproteobacteria</taxon>
        <taxon>Hyphomicrobiales</taxon>
        <taxon>Nitrobacteraceae</taxon>
        <taxon>Bradyrhizobium</taxon>
    </lineage>
</organism>
<feature type="region of interest" description="Disordered" evidence="2">
    <location>
        <begin position="130"/>
        <end position="173"/>
    </location>
</feature>
<evidence type="ECO:0000313" key="5">
    <source>
        <dbReference type="Proteomes" id="UP000189796"/>
    </source>
</evidence>
<name>A0A1M5RPJ6_9BRAD</name>
<evidence type="ECO:0000256" key="1">
    <source>
        <dbReference type="SAM" id="Coils"/>
    </source>
</evidence>
<feature type="transmembrane region" description="Helical" evidence="3">
    <location>
        <begin position="26"/>
        <end position="46"/>
    </location>
</feature>
<keyword evidence="3" id="KW-1133">Transmembrane helix</keyword>
<reference evidence="4 5" key="1">
    <citation type="submission" date="2016-11" db="EMBL/GenBank/DDBJ databases">
        <authorList>
            <person name="Jaros S."/>
            <person name="Januszkiewicz K."/>
            <person name="Wedrychowicz H."/>
        </authorList>
    </citation>
    <scope>NUCLEOTIDE SEQUENCE [LARGE SCALE GENOMIC DNA]</scope>
    <source>
        <strain evidence="4 5">GAS138</strain>
    </source>
</reference>
<dbReference type="Proteomes" id="UP000189796">
    <property type="component" value="Chromosome I"/>
</dbReference>
<keyword evidence="3" id="KW-0812">Transmembrane</keyword>
<gene>
    <name evidence="4" type="ORF">SAMN05443248_4313</name>
</gene>
<evidence type="ECO:0000256" key="3">
    <source>
        <dbReference type="SAM" id="Phobius"/>
    </source>
</evidence>
<protein>
    <submittedName>
        <fullName evidence="4">Uncharacterized protein</fullName>
    </submittedName>
</protein>
<keyword evidence="1" id="KW-0175">Coiled coil</keyword>
<accession>A0A1M5RPJ6</accession>
<evidence type="ECO:0000313" key="4">
    <source>
        <dbReference type="EMBL" id="SHH28267.1"/>
    </source>
</evidence>
<dbReference type="AlphaFoldDB" id="A0A1M5RPJ6"/>
<proteinExistence type="predicted"/>